<protein>
    <submittedName>
        <fullName evidence="2">Uncharacterized protein</fullName>
    </submittedName>
</protein>
<keyword evidence="3" id="KW-1185">Reference proteome</keyword>
<reference evidence="2" key="1">
    <citation type="thesis" date="2020" institute="ProQuest LLC" country="789 East Eisenhower Parkway, Ann Arbor, MI, USA">
        <title>Comparative Genomics and Chromosome Evolution.</title>
        <authorList>
            <person name="Mudd A.B."/>
        </authorList>
    </citation>
    <scope>NUCLEOTIDE SEQUENCE</scope>
    <source>
        <strain evidence="2">237g6f4</strain>
        <tissue evidence="2">Blood</tissue>
    </source>
</reference>
<comment type="caution">
    <text evidence="2">The sequence shown here is derived from an EMBL/GenBank/DDBJ whole genome shotgun (WGS) entry which is preliminary data.</text>
</comment>
<feature type="compositionally biased region" description="Polar residues" evidence="1">
    <location>
        <begin position="41"/>
        <end position="51"/>
    </location>
</feature>
<gene>
    <name evidence="2" type="ORF">GDO81_024211</name>
</gene>
<accession>A0AAV6YQV9</accession>
<proteinExistence type="predicted"/>
<dbReference type="Proteomes" id="UP000824782">
    <property type="component" value="Unassembled WGS sequence"/>
</dbReference>
<organism evidence="2 3">
    <name type="scientific">Engystomops pustulosus</name>
    <name type="common">Tungara frog</name>
    <name type="synonym">Physalaemus pustulosus</name>
    <dbReference type="NCBI Taxonomy" id="76066"/>
    <lineage>
        <taxon>Eukaryota</taxon>
        <taxon>Metazoa</taxon>
        <taxon>Chordata</taxon>
        <taxon>Craniata</taxon>
        <taxon>Vertebrata</taxon>
        <taxon>Euteleostomi</taxon>
        <taxon>Amphibia</taxon>
        <taxon>Batrachia</taxon>
        <taxon>Anura</taxon>
        <taxon>Neobatrachia</taxon>
        <taxon>Hyloidea</taxon>
        <taxon>Leptodactylidae</taxon>
        <taxon>Leiuperinae</taxon>
        <taxon>Engystomops</taxon>
    </lineage>
</organism>
<sequence>MGREKRAGNAKVEHAAILTRVKANASTRVKNSANEERPIGNNGTECNASSARQKHAQDSRVKNASVEGALPKCVRLSPTFQTLKCNLKTLLFRKITQK</sequence>
<dbReference type="EMBL" id="WNYA01028538">
    <property type="protein sequence ID" value="KAG8537614.1"/>
    <property type="molecule type" value="Genomic_DNA"/>
</dbReference>
<evidence type="ECO:0000313" key="2">
    <source>
        <dbReference type="EMBL" id="KAG8537614.1"/>
    </source>
</evidence>
<feature type="region of interest" description="Disordered" evidence="1">
    <location>
        <begin position="23"/>
        <end position="64"/>
    </location>
</feature>
<dbReference type="AlphaFoldDB" id="A0AAV6YQV9"/>
<name>A0AAV6YQV9_ENGPU</name>
<evidence type="ECO:0000313" key="3">
    <source>
        <dbReference type="Proteomes" id="UP000824782"/>
    </source>
</evidence>
<evidence type="ECO:0000256" key="1">
    <source>
        <dbReference type="SAM" id="MobiDB-lite"/>
    </source>
</evidence>